<sequence length="661" mass="77827">METDTKQMMCKTLPYKMQKLVPSLIESARVNEENRLRQKSSWDRNLSLSECISKAERAATYISIAVLITEVWSPKMRKYAEKLMLNKAICENYLESKDIKFVCVLDSAEEEEDGWVIEDQDDIIIDLIWNKYNMKAYFDQVNVHRLWVQRSYDRLKGFMPSLCPEVIERHDLTKFAFSQAVGYTLKFVHSTAHDIWRIACDFHLHNEPHHPQTWSKIYTPEEKCKKLELWMKCAGEICDGFPYGVNLATHDFASEDFAEVFLLESFLDMVAVEWERKKGQQLDITTTDLVYIEDRFLCRYTVPQRKFIKEFMKRVKASDMSWQKANLTEKELRLLSLVCEEDRSALLSQMRSQKRDELSRMLQHAKGAASLPQGIGSSYESIDEEIMKQASDRAYFIMVAVVVMKYWNYNLRKYVEELILKRAIEEQFIEENHLQWIFVVENRASPPEEDSGAELSNISVAEVDLVKIIWEDFNVREHFSQMKDHRYWIMQSYHRLSKFMPELPEEILERHDLSKFAFSQAIGYTLKWVHSIHYPIWNKACNLHLHGEPHHPEMWSNVHFPEYKRSCLESWLCIQAGGFKYGIDVSALNLASENMAKVFLYESFLDMVGVEWERKKGGQLTLTNTELIDMKDRYLLRYSSSDRASLLRLMMMIREADVKSG</sequence>
<reference evidence="1 2" key="1">
    <citation type="journal article" date="2024" name="BMC Genomics">
        <title>Genome assembly of redclaw crayfish (Cherax quadricarinatus) provides insights into its immune adaptation and hypoxia tolerance.</title>
        <authorList>
            <person name="Liu Z."/>
            <person name="Zheng J."/>
            <person name="Li H."/>
            <person name="Fang K."/>
            <person name="Wang S."/>
            <person name="He J."/>
            <person name="Zhou D."/>
            <person name="Weng S."/>
            <person name="Chi M."/>
            <person name="Gu Z."/>
            <person name="He J."/>
            <person name="Li F."/>
            <person name="Wang M."/>
        </authorList>
    </citation>
    <scope>NUCLEOTIDE SEQUENCE [LARGE SCALE GENOMIC DNA]</scope>
    <source>
        <strain evidence="1">ZL_2023a</strain>
    </source>
</reference>
<organism evidence="1 2">
    <name type="scientific">Cherax quadricarinatus</name>
    <name type="common">Australian red claw crayfish</name>
    <dbReference type="NCBI Taxonomy" id="27406"/>
    <lineage>
        <taxon>Eukaryota</taxon>
        <taxon>Metazoa</taxon>
        <taxon>Ecdysozoa</taxon>
        <taxon>Arthropoda</taxon>
        <taxon>Crustacea</taxon>
        <taxon>Multicrustacea</taxon>
        <taxon>Malacostraca</taxon>
        <taxon>Eumalacostraca</taxon>
        <taxon>Eucarida</taxon>
        <taxon>Decapoda</taxon>
        <taxon>Pleocyemata</taxon>
        <taxon>Astacidea</taxon>
        <taxon>Parastacoidea</taxon>
        <taxon>Parastacidae</taxon>
        <taxon>Cherax</taxon>
    </lineage>
</organism>
<evidence type="ECO:0000313" key="2">
    <source>
        <dbReference type="Proteomes" id="UP001445076"/>
    </source>
</evidence>
<gene>
    <name evidence="1" type="ORF">OTU49_005726</name>
</gene>
<keyword evidence="2" id="KW-1185">Reference proteome</keyword>
<dbReference type="InterPro" id="IPR043721">
    <property type="entry name" value="DUF5662"/>
</dbReference>
<dbReference type="EMBL" id="JARKIK010000049">
    <property type="protein sequence ID" value="KAK8734916.1"/>
    <property type="molecule type" value="Genomic_DNA"/>
</dbReference>
<evidence type="ECO:0000313" key="1">
    <source>
        <dbReference type="EMBL" id="KAK8734915.1"/>
    </source>
</evidence>
<accession>A0AAW0WVH0</accession>
<name>A0AAW0WVH0_CHEQU</name>
<dbReference type="Pfam" id="PF18907">
    <property type="entry name" value="DUF5662"/>
    <property type="match status" value="1"/>
</dbReference>
<comment type="caution">
    <text evidence="1">The sequence shown here is derived from an EMBL/GenBank/DDBJ whole genome shotgun (WGS) entry which is preliminary data.</text>
</comment>
<dbReference type="AlphaFoldDB" id="A0AAW0WVH0"/>
<proteinExistence type="predicted"/>
<reference evidence="1" key="2">
    <citation type="submission" date="2024-01" db="EMBL/GenBank/DDBJ databases">
        <authorList>
            <person name="He J."/>
            <person name="Wang M."/>
            <person name="Zheng J."/>
            <person name="Liu Z."/>
        </authorList>
    </citation>
    <scope>NUCLEOTIDE SEQUENCE</scope>
    <source>
        <strain evidence="1">ZL_2023a</strain>
        <tissue evidence="1">Muscle</tissue>
    </source>
</reference>
<dbReference type="EMBL" id="JARKIK010000049">
    <property type="protein sequence ID" value="KAK8734915.1"/>
    <property type="molecule type" value="Genomic_DNA"/>
</dbReference>
<dbReference type="Proteomes" id="UP001445076">
    <property type="component" value="Unassembled WGS sequence"/>
</dbReference>
<protein>
    <submittedName>
        <fullName evidence="1">Uncharacterized protein</fullName>
    </submittedName>
</protein>